<dbReference type="PANTHER" id="PTHR46471:SF2">
    <property type="entry name" value="CHITIN DEACETYLASE-RELATED"/>
    <property type="match status" value="1"/>
</dbReference>
<protein>
    <recommendedName>
        <fullName evidence="8">NodB homology domain-containing protein</fullName>
    </recommendedName>
</protein>
<evidence type="ECO:0000259" key="8">
    <source>
        <dbReference type="PROSITE" id="PS51677"/>
    </source>
</evidence>
<keyword evidence="3 7" id="KW-0732">Signal</keyword>
<dbReference type="InterPro" id="IPR002509">
    <property type="entry name" value="NODB_dom"/>
</dbReference>
<keyword evidence="5" id="KW-0119">Carbohydrate metabolism</keyword>
<gene>
    <name evidence="9" type="ORF">FGADI_10247</name>
</gene>
<feature type="chain" id="PRO_5034704847" description="NodB homology domain-containing protein" evidence="7">
    <location>
        <begin position="17"/>
        <end position="290"/>
    </location>
</feature>
<dbReference type="GO" id="GO:0016810">
    <property type="term" value="F:hydrolase activity, acting on carbon-nitrogen (but not peptide) bonds"/>
    <property type="evidence" value="ECO:0007669"/>
    <property type="project" value="InterPro"/>
</dbReference>
<name>A0A8H4SXT3_9HYPO</name>
<dbReference type="OrthoDB" id="407355at2759"/>
<dbReference type="Proteomes" id="UP000604273">
    <property type="component" value="Unassembled WGS sequence"/>
</dbReference>
<evidence type="ECO:0000256" key="6">
    <source>
        <dbReference type="ARBA" id="ARBA00023285"/>
    </source>
</evidence>
<dbReference type="EMBL" id="JABFAI010000281">
    <property type="protein sequence ID" value="KAF4947676.1"/>
    <property type="molecule type" value="Genomic_DNA"/>
</dbReference>
<comment type="cofactor">
    <cofactor evidence="1">
        <name>Co(2+)</name>
        <dbReference type="ChEBI" id="CHEBI:48828"/>
    </cofactor>
</comment>
<proteinExistence type="predicted"/>
<accession>A0A8H4SXT3</accession>
<reference evidence="9" key="1">
    <citation type="journal article" date="2020" name="BMC Genomics">
        <title>Correction to: Identification and distribution of gene clusters required for synthesis of sphingolipid metabolism inhibitors in diverse species of the filamentous fungus Fusarium.</title>
        <authorList>
            <person name="Kim H.S."/>
            <person name="Lohmar J.M."/>
            <person name="Busman M."/>
            <person name="Brown D.W."/>
            <person name="Naumann T.A."/>
            <person name="Divon H.H."/>
            <person name="Lysoe E."/>
            <person name="Uhlig S."/>
            <person name="Proctor R.H."/>
        </authorList>
    </citation>
    <scope>NUCLEOTIDE SEQUENCE</scope>
    <source>
        <strain evidence="9">NRRL 45417</strain>
    </source>
</reference>
<dbReference type="SUPFAM" id="SSF88713">
    <property type="entry name" value="Glycoside hydrolase/deacetylase"/>
    <property type="match status" value="1"/>
</dbReference>
<evidence type="ECO:0000313" key="9">
    <source>
        <dbReference type="EMBL" id="KAF4947676.1"/>
    </source>
</evidence>
<dbReference type="GO" id="GO:0005975">
    <property type="term" value="P:carbohydrate metabolic process"/>
    <property type="evidence" value="ECO:0007669"/>
    <property type="project" value="InterPro"/>
</dbReference>
<dbReference type="GO" id="GO:0046872">
    <property type="term" value="F:metal ion binding"/>
    <property type="evidence" value="ECO:0007669"/>
    <property type="project" value="UniProtKB-KW"/>
</dbReference>
<evidence type="ECO:0000313" key="10">
    <source>
        <dbReference type="Proteomes" id="UP000604273"/>
    </source>
</evidence>
<dbReference type="PANTHER" id="PTHR46471">
    <property type="entry name" value="CHITIN DEACETYLASE"/>
    <property type="match status" value="1"/>
</dbReference>
<comment type="caution">
    <text evidence="9">The sequence shown here is derived from an EMBL/GenBank/DDBJ whole genome shotgun (WGS) entry which is preliminary data.</text>
</comment>
<sequence>MRSLVLVVSLCHLTSALLIPVYPKKREVSAGFAIYSCTQPNTIALTFDDGPFVYTDSVLDQLAAAGMPATFFLNGYNIGNIMDYQHTVNRMVEEGHQVASHTYGHPDLAGLSDFDVEQQMSLLSNEFINIIGKYPVYMRPPYFSFNARTLGILGQLGFKVIIADIDTNDWQYSSFGGAEPSLTSYYAGLDNGGSIVLMHDVHQNTVQNILPRIIEATIQSGKRGKLSASYYSGTYLNNSYLAVTVGECLGDPETNWYRSGGPQTPEWNSTDAQVVPANQTPAPERAVVWE</sequence>
<evidence type="ECO:0000256" key="7">
    <source>
        <dbReference type="SAM" id="SignalP"/>
    </source>
</evidence>
<dbReference type="AlphaFoldDB" id="A0A8H4SXT3"/>
<evidence type="ECO:0000256" key="3">
    <source>
        <dbReference type="ARBA" id="ARBA00022729"/>
    </source>
</evidence>
<dbReference type="Pfam" id="PF01522">
    <property type="entry name" value="Polysacc_deac_1"/>
    <property type="match status" value="1"/>
</dbReference>
<keyword evidence="10" id="KW-1185">Reference proteome</keyword>
<keyword evidence="2" id="KW-0479">Metal-binding</keyword>
<evidence type="ECO:0000256" key="4">
    <source>
        <dbReference type="ARBA" id="ARBA00022801"/>
    </source>
</evidence>
<feature type="signal peptide" evidence="7">
    <location>
        <begin position="1"/>
        <end position="16"/>
    </location>
</feature>
<evidence type="ECO:0000256" key="2">
    <source>
        <dbReference type="ARBA" id="ARBA00022723"/>
    </source>
</evidence>
<dbReference type="PROSITE" id="PS51677">
    <property type="entry name" value="NODB"/>
    <property type="match status" value="1"/>
</dbReference>
<dbReference type="Gene3D" id="3.20.20.370">
    <property type="entry name" value="Glycoside hydrolase/deacetylase"/>
    <property type="match status" value="1"/>
</dbReference>
<dbReference type="InterPro" id="IPR011330">
    <property type="entry name" value="Glyco_hydro/deAcase_b/a-brl"/>
</dbReference>
<reference evidence="9" key="2">
    <citation type="submission" date="2020-05" db="EMBL/GenBank/DDBJ databases">
        <authorList>
            <person name="Kim H.-S."/>
            <person name="Proctor R.H."/>
            <person name="Brown D.W."/>
        </authorList>
    </citation>
    <scope>NUCLEOTIDE SEQUENCE</scope>
    <source>
        <strain evidence="9">NRRL 45417</strain>
    </source>
</reference>
<keyword evidence="6" id="KW-0170">Cobalt</keyword>
<dbReference type="CDD" id="cd10951">
    <property type="entry name" value="CE4_ClCDA_like"/>
    <property type="match status" value="1"/>
</dbReference>
<organism evidence="9 10">
    <name type="scientific">Fusarium gaditjirri</name>
    <dbReference type="NCBI Taxonomy" id="282569"/>
    <lineage>
        <taxon>Eukaryota</taxon>
        <taxon>Fungi</taxon>
        <taxon>Dikarya</taxon>
        <taxon>Ascomycota</taxon>
        <taxon>Pezizomycotina</taxon>
        <taxon>Sordariomycetes</taxon>
        <taxon>Hypocreomycetidae</taxon>
        <taxon>Hypocreales</taxon>
        <taxon>Nectriaceae</taxon>
        <taxon>Fusarium</taxon>
        <taxon>Fusarium nisikadoi species complex</taxon>
    </lineage>
</organism>
<evidence type="ECO:0000256" key="1">
    <source>
        <dbReference type="ARBA" id="ARBA00001941"/>
    </source>
</evidence>
<keyword evidence="4" id="KW-0378">Hydrolase</keyword>
<feature type="domain" description="NodB homology" evidence="8">
    <location>
        <begin position="41"/>
        <end position="225"/>
    </location>
</feature>
<evidence type="ECO:0000256" key="5">
    <source>
        <dbReference type="ARBA" id="ARBA00023277"/>
    </source>
</evidence>